<dbReference type="PANTHER" id="PTHR10515">
    <property type="entry name" value="THYMIDINE PHOSPHORYLASE"/>
    <property type="match status" value="1"/>
</dbReference>
<sequence>MRKLHSLTPITYFSKLLGMSSFAFCLRLELSRVIFNCGGFSAAFYPHSQGVAVFLAQEIIRKKRDGLVLSDEEIRFFINGIRDNTVSEGQIAALAMTIFFHDMTMPERVSLTMAMRDSGTVLDWKSLNLNGPIVDKHSTGGVGDVTSLMLGPMVAACGGYVPMISGRGLGHTGGTLDKLEAIPGFDIFPDDNRFRDIIKDVGVAIIGQTSSLAPADKRFYATRDITATVDSIPLITASILAKKLAEGLDALVMDVKVGSGAFMPTYQLSEQLAEAIVGVANGAGVKTTALLTDMNQVLASSAGNAVEVREAVQFLTGEYRNPRLFEVTMALCVEMLISGRLAKDETEARAKLQAVLDNGKAAEVFGRMVAAQKGPSDFVENYAKYLPTAMLSKAVYADASGFVSAMDTRALGMAVVSMGGGRRQASDTIDYSVGFTDMARLGEAIDAERPLAVIHAKDEASWQDAAKAVKAAIIIDEKAPQETPTVYRRITE</sequence>
<dbReference type="NCBIfam" id="TIGR02644">
    <property type="entry name" value="Y_phosphoryl"/>
    <property type="match status" value="1"/>
</dbReference>
<evidence type="ECO:0000256" key="4">
    <source>
        <dbReference type="ARBA" id="ARBA00022676"/>
    </source>
</evidence>
<dbReference type="NCBIfam" id="NF004490">
    <property type="entry name" value="PRK05820.1"/>
    <property type="match status" value="1"/>
</dbReference>
<evidence type="ECO:0000313" key="9">
    <source>
        <dbReference type="EMBL" id="EPF20704.1"/>
    </source>
</evidence>
<dbReference type="GO" id="GO:0004645">
    <property type="term" value="F:1,4-alpha-oligoglucan phosphorylase activity"/>
    <property type="evidence" value="ECO:0007669"/>
    <property type="project" value="InterPro"/>
</dbReference>
<evidence type="ECO:0000256" key="7">
    <source>
        <dbReference type="HAMAP-Rule" id="MF_01628"/>
    </source>
</evidence>
<dbReference type="InterPro" id="IPR017459">
    <property type="entry name" value="Glycosyl_Trfase_fam3_N_dom"/>
</dbReference>
<dbReference type="HAMAP" id="MF_01628">
    <property type="entry name" value="Thymid_phosp"/>
    <property type="match status" value="1"/>
</dbReference>
<dbReference type="GO" id="GO:0009032">
    <property type="term" value="F:thymidine phosphorylase activity"/>
    <property type="evidence" value="ECO:0007669"/>
    <property type="project" value="UniProtKB-UniRule"/>
</dbReference>
<dbReference type="Pfam" id="PF07831">
    <property type="entry name" value="PYNP_C"/>
    <property type="match status" value="1"/>
</dbReference>
<evidence type="ECO:0000259" key="8">
    <source>
        <dbReference type="SMART" id="SM00941"/>
    </source>
</evidence>
<keyword evidence="5 7" id="KW-0808">Transferase</keyword>
<evidence type="ECO:0000256" key="5">
    <source>
        <dbReference type="ARBA" id="ARBA00022679"/>
    </source>
</evidence>
<dbReference type="Pfam" id="PF02885">
    <property type="entry name" value="Glycos_trans_3N"/>
    <property type="match status" value="1"/>
</dbReference>
<dbReference type="SUPFAM" id="SSF52418">
    <property type="entry name" value="Nucleoside phosphorylase/phosphoribosyltransferase catalytic domain"/>
    <property type="match status" value="1"/>
</dbReference>
<dbReference type="InterPro" id="IPR018090">
    <property type="entry name" value="Pyrmidine_PPas_bac/euk"/>
</dbReference>
<evidence type="ECO:0000256" key="3">
    <source>
        <dbReference type="ARBA" id="ARBA00011892"/>
    </source>
</evidence>
<dbReference type="EC" id="2.4.2.4" evidence="3 7"/>
<dbReference type="HOGENOM" id="CLU_025040_0_1_6"/>
<dbReference type="FunFam" id="3.90.1170.30:FF:000001">
    <property type="entry name" value="Thymidine phosphorylase"/>
    <property type="match status" value="1"/>
</dbReference>
<dbReference type="InterPro" id="IPR013102">
    <property type="entry name" value="PYNP_C"/>
</dbReference>
<dbReference type="InterPro" id="IPR017872">
    <property type="entry name" value="Pyrmidine_PPase_CS"/>
</dbReference>
<accession>S3K6K7</accession>
<dbReference type="UniPathway" id="UPA00578">
    <property type="reaction ID" value="UER00638"/>
</dbReference>
<dbReference type="InterPro" id="IPR013465">
    <property type="entry name" value="Thymidine_Pase"/>
</dbReference>
<evidence type="ECO:0000256" key="2">
    <source>
        <dbReference type="ARBA" id="ARBA00011738"/>
    </source>
</evidence>
<dbReference type="Gene3D" id="1.20.970.10">
    <property type="entry name" value="Transferase, Pyrimidine Nucleoside Phosphorylase, Chain C"/>
    <property type="match status" value="1"/>
</dbReference>
<dbReference type="EMBL" id="ATDT01000003">
    <property type="protein sequence ID" value="EPF20704.1"/>
    <property type="molecule type" value="Genomic_DNA"/>
</dbReference>
<dbReference type="GO" id="GO:0046104">
    <property type="term" value="P:thymidine metabolic process"/>
    <property type="evidence" value="ECO:0007669"/>
    <property type="project" value="UniProtKB-UniRule"/>
</dbReference>
<dbReference type="InterPro" id="IPR000312">
    <property type="entry name" value="Glycosyl_Trfase_fam3"/>
</dbReference>
<dbReference type="InterPro" id="IPR035902">
    <property type="entry name" value="Nuc_phospho_transferase"/>
</dbReference>
<dbReference type="Gene3D" id="3.90.1170.30">
    <property type="entry name" value="Pyrimidine nucleoside phosphorylase-like, C-terminal domain"/>
    <property type="match status" value="1"/>
</dbReference>
<dbReference type="Gene3D" id="3.40.1030.10">
    <property type="entry name" value="Nucleoside phosphorylase/phosphoribosyltransferase catalytic domain"/>
    <property type="match status" value="1"/>
</dbReference>
<dbReference type="PANTHER" id="PTHR10515:SF0">
    <property type="entry name" value="THYMIDINE PHOSPHORYLASE"/>
    <property type="match status" value="1"/>
</dbReference>
<dbReference type="PATRIC" id="fig|566551.4.peg.406"/>
<evidence type="ECO:0000313" key="10">
    <source>
        <dbReference type="Proteomes" id="UP000014585"/>
    </source>
</evidence>
<name>S3K6K7_9ENTR</name>
<dbReference type="NCBIfam" id="TIGR02643">
    <property type="entry name" value="T_phosphoryl"/>
    <property type="match status" value="1"/>
</dbReference>
<dbReference type="PIRSF" id="PIRSF000478">
    <property type="entry name" value="TP_PyNP"/>
    <property type="match status" value="1"/>
</dbReference>
<dbReference type="GO" id="GO:0006206">
    <property type="term" value="P:pyrimidine nucleobase metabolic process"/>
    <property type="evidence" value="ECO:0007669"/>
    <property type="project" value="InterPro"/>
</dbReference>
<evidence type="ECO:0000256" key="1">
    <source>
        <dbReference type="ARBA" id="ARBA00006915"/>
    </source>
</evidence>
<dbReference type="PROSITE" id="PS00647">
    <property type="entry name" value="THYMID_PHOSPHORYLASE"/>
    <property type="match status" value="1"/>
</dbReference>
<feature type="domain" description="Pyrimidine nucleoside phosphorylase C-terminal" evidence="8">
    <location>
        <begin position="402"/>
        <end position="476"/>
    </location>
</feature>
<comment type="pathway">
    <text evidence="7">Pyrimidine metabolism; dTMP biosynthesis via salvage pathway; dTMP from thymine: step 1/2.</text>
</comment>
<protein>
    <recommendedName>
        <fullName evidence="3 7">Thymidine phosphorylase</fullName>
        <ecNumber evidence="3 7">2.4.2.4</ecNumber>
    </recommendedName>
    <alternativeName>
        <fullName evidence="7">TdRPase</fullName>
    </alternativeName>
</protein>
<proteinExistence type="inferred from homology"/>
<organism evidence="9 10">
    <name type="scientific">Cedecea davisae DSM 4568</name>
    <dbReference type="NCBI Taxonomy" id="566551"/>
    <lineage>
        <taxon>Bacteria</taxon>
        <taxon>Pseudomonadati</taxon>
        <taxon>Pseudomonadota</taxon>
        <taxon>Gammaproteobacteria</taxon>
        <taxon>Enterobacterales</taxon>
        <taxon>Enterobacteriaceae</taxon>
        <taxon>Cedecea</taxon>
    </lineage>
</organism>
<dbReference type="STRING" id="566551.HMPREF0201_00439"/>
<gene>
    <name evidence="7" type="primary">deoA</name>
    <name evidence="9" type="ORF">HMPREF0201_00439</name>
</gene>
<dbReference type="FunFam" id="3.40.1030.10:FF:000001">
    <property type="entry name" value="Thymidine phosphorylase"/>
    <property type="match status" value="1"/>
</dbReference>
<comment type="caution">
    <text evidence="9">The sequence shown here is derived from an EMBL/GenBank/DDBJ whole genome shotgun (WGS) entry which is preliminary data.</text>
</comment>
<dbReference type="Pfam" id="PF00591">
    <property type="entry name" value="Glycos_transf_3"/>
    <property type="match status" value="1"/>
</dbReference>
<evidence type="ECO:0000256" key="6">
    <source>
        <dbReference type="ARBA" id="ARBA00048550"/>
    </source>
</evidence>
<dbReference type="SUPFAM" id="SSF47648">
    <property type="entry name" value="Nucleoside phosphorylase/phosphoribosyltransferase N-terminal domain"/>
    <property type="match status" value="1"/>
</dbReference>
<dbReference type="AlphaFoldDB" id="S3K6K7"/>
<comment type="catalytic activity">
    <reaction evidence="6 7">
        <text>thymidine + phosphate = 2-deoxy-alpha-D-ribose 1-phosphate + thymine</text>
        <dbReference type="Rhea" id="RHEA:16037"/>
        <dbReference type="ChEBI" id="CHEBI:17748"/>
        <dbReference type="ChEBI" id="CHEBI:17821"/>
        <dbReference type="ChEBI" id="CHEBI:43474"/>
        <dbReference type="ChEBI" id="CHEBI:57259"/>
        <dbReference type="EC" id="2.4.2.4"/>
    </reaction>
</comment>
<dbReference type="InterPro" id="IPR000053">
    <property type="entry name" value="Thymidine/pyrmidine_PPase"/>
</dbReference>
<comment type="similarity">
    <text evidence="1 7">Belongs to the thymidine/pyrimidine-nucleoside phosphorylase family.</text>
</comment>
<dbReference type="GO" id="GO:0005829">
    <property type="term" value="C:cytosol"/>
    <property type="evidence" value="ECO:0007669"/>
    <property type="project" value="TreeGrafter"/>
</dbReference>
<dbReference type="Proteomes" id="UP000014585">
    <property type="component" value="Unassembled WGS sequence"/>
</dbReference>
<dbReference type="SUPFAM" id="SSF54680">
    <property type="entry name" value="Pyrimidine nucleoside phosphorylase C-terminal domain"/>
    <property type="match status" value="1"/>
</dbReference>
<reference evidence="9 10" key="1">
    <citation type="submission" date="2013-04" db="EMBL/GenBank/DDBJ databases">
        <authorList>
            <person name="Weinstock G."/>
            <person name="Sodergren E."/>
            <person name="Lobos E.A."/>
            <person name="Fulton L."/>
            <person name="Fulton R."/>
            <person name="Courtney L."/>
            <person name="Fronick C."/>
            <person name="O'Laughlin M."/>
            <person name="Godfrey J."/>
            <person name="Wilson R.M."/>
            <person name="Miner T."/>
            <person name="Farmer C."/>
            <person name="Delehaunty K."/>
            <person name="Cordes M."/>
            <person name="Minx P."/>
            <person name="Tomlinson C."/>
            <person name="Chen J."/>
            <person name="Wollam A."/>
            <person name="Pepin K.H."/>
            <person name="Palsikar V.B."/>
            <person name="Zhang X."/>
            <person name="Suruliraj S."/>
            <person name="Perna N.T."/>
            <person name="Plunkett G."/>
            <person name="Warren W."/>
            <person name="Mitreva M."/>
            <person name="Mardis E.R."/>
            <person name="Wilson R.K."/>
        </authorList>
    </citation>
    <scope>NUCLEOTIDE SEQUENCE [LARGE SCALE GENOMIC DNA]</scope>
    <source>
        <strain evidence="9 10">DSM 4568</strain>
    </source>
</reference>
<dbReference type="InterPro" id="IPR036320">
    <property type="entry name" value="Glycosyl_Trfase_fam3_N_dom_sf"/>
</dbReference>
<dbReference type="InterPro" id="IPR036566">
    <property type="entry name" value="PYNP-like_C_sf"/>
</dbReference>
<dbReference type="SMART" id="SM00941">
    <property type="entry name" value="PYNP_C"/>
    <property type="match status" value="1"/>
</dbReference>
<comment type="subunit">
    <text evidence="2 7">Homodimer.</text>
</comment>
<keyword evidence="4 7" id="KW-0328">Glycosyltransferase</keyword>
<comment type="function">
    <text evidence="7">The enzymes which catalyze the reversible phosphorolysis of pyrimidine nucleosides are involved in the degradation of these compounds and in their utilization as carbon and energy sources, or in the rescue of pyrimidine bases for nucleotide synthesis.</text>
</comment>